<dbReference type="Proteomes" id="UP001628220">
    <property type="component" value="Unassembled WGS sequence"/>
</dbReference>
<organism evidence="5 6">
    <name type="scientific">Porphyromonas miyakawae</name>
    <dbReference type="NCBI Taxonomy" id="3137470"/>
    <lineage>
        <taxon>Bacteria</taxon>
        <taxon>Pseudomonadati</taxon>
        <taxon>Bacteroidota</taxon>
        <taxon>Bacteroidia</taxon>
        <taxon>Bacteroidales</taxon>
        <taxon>Porphyromonadaceae</taxon>
        <taxon>Porphyromonas</taxon>
    </lineage>
</organism>
<dbReference type="InterPro" id="IPR011990">
    <property type="entry name" value="TPR-like_helical_dom_sf"/>
</dbReference>
<proteinExistence type="predicted"/>
<evidence type="ECO:0000256" key="2">
    <source>
        <dbReference type="ARBA" id="ARBA00023136"/>
    </source>
</evidence>
<evidence type="ECO:0000256" key="3">
    <source>
        <dbReference type="ARBA" id="ARBA00023237"/>
    </source>
</evidence>
<evidence type="ECO:0000256" key="1">
    <source>
        <dbReference type="ARBA" id="ARBA00022729"/>
    </source>
</evidence>
<dbReference type="InterPro" id="IPR039565">
    <property type="entry name" value="BamD-like"/>
</dbReference>
<dbReference type="SUPFAM" id="SSF48452">
    <property type="entry name" value="TPR-like"/>
    <property type="match status" value="1"/>
</dbReference>
<keyword evidence="2" id="KW-0472">Membrane</keyword>
<keyword evidence="1" id="KW-0732">Signal</keyword>
<keyword evidence="6" id="KW-1185">Reference proteome</keyword>
<comment type="caution">
    <text evidence="5">The sequence shown here is derived from an EMBL/GenBank/DDBJ whole genome shotgun (WGS) entry which is preliminary data.</text>
</comment>
<dbReference type="NCBIfam" id="TIGR03302">
    <property type="entry name" value="OM_YfiO"/>
    <property type="match status" value="1"/>
</dbReference>
<sequence>MRIQRTKDASLKYDYAKQFYNQGKYSKASELLMDVVPAYEGTEEGSRALFLFAESERLQKSYETASDAYKRYYQNYPKGDKAEEARFRCGEALYKASPEARLDQSVTYNAIQELALFVEMYPESKFRKETEDMLFSLQDKLAYKELLAAQLYYNLGMYMGNNYRSAIITADNALKDYPYNKHREEFYILLLRASYKEAINSVESKLQTRYRNVIDRYFVYVNEYPNGKYLKEAERIHKQINSYLDTQQ</sequence>
<evidence type="ECO:0000259" key="4">
    <source>
        <dbReference type="Pfam" id="PF13525"/>
    </source>
</evidence>
<feature type="domain" description="Outer membrane lipoprotein BamD-like" evidence="4">
    <location>
        <begin position="9"/>
        <end position="159"/>
    </location>
</feature>
<keyword evidence="3" id="KW-0998">Cell outer membrane</keyword>
<protein>
    <submittedName>
        <fullName evidence="5">Outer membrane protein assembly factor BamD</fullName>
    </submittedName>
</protein>
<dbReference type="InterPro" id="IPR017689">
    <property type="entry name" value="BamD"/>
</dbReference>
<dbReference type="Pfam" id="PF13525">
    <property type="entry name" value="YfiO"/>
    <property type="match status" value="1"/>
</dbReference>
<name>A0ABQ0E1H2_9PORP</name>
<gene>
    <name evidence="5" type="primary">bamD</name>
    <name evidence="5" type="ORF">Tsumi_06700</name>
</gene>
<dbReference type="EMBL" id="BAAFSF010000001">
    <property type="protein sequence ID" value="GAB1251566.1"/>
    <property type="molecule type" value="Genomic_DNA"/>
</dbReference>
<evidence type="ECO:0000313" key="6">
    <source>
        <dbReference type="Proteomes" id="UP001628220"/>
    </source>
</evidence>
<accession>A0ABQ0E1H2</accession>
<evidence type="ECO:0000313" key="5">
    <source>
        <dbReference type="EMBL" id="GAB1251566.1"/>
    </source>
</evidence>
<dbReference type="Gene3D" id="1.25.40.10">
    <property type="entry name" value="Tetratricopeptide repeat domain"/>
    <property type="match status" value="1"/>
</dbReference>
<reference evidence="5 6" key="1">
    <citation type="journal article" date="2025" name="Int. J. Syst. Evol. Microbiol.">
        <title>Desulfovibrio falkowii sp. nov., Porphyromonas miyakawae sp. nov., Mediterraneibacter flintii sp. nov. and Owariibacterium komagatae gen. nov., sp. nov., isolated from human faeces.</title>
        <authorList>
            <person name="Hamaguchi T."/>
            <person name="Ohara M."/>
            <person name="Hisatomi A."/>
            <person name="Sekiguchi K."/>
            <person name="Takeda J.I."/>
            <person name="Ueyama J."/>
            <person name="Ito M."/>
            <person name="Nishiwaki H."/>
            <person name="Ogi T."/>
            <person name="Hirayama M."/>
            <person name="Ohkuma M."/>
            <person name="Sakamoto M."/>
            <person name="Ohno K."/>
        </authorList>
    </citation>
    <scope>NUCLEOTIDE SEQUENCE [LARGE SCALE GENOMIC DNA]</scope>
    <source>
        <strain evidence="5 6">13CB11C</strain>
    </source>
</reference>